<evidence type="ECO:0000313" key="2">
    <source>
        <dbReference type="EMBL" id="KAK0738626.1"/>
    </source>
</evidence>
<proteinExistence type="predicted"/>
<sequence length="529" mass="54919">MGGEVVGPKAKATANGDVTSHPALAAKPAIHIIVLGASGGPKENNVTALLVRSVASDWKRGSVIGVDAGVHLGAIEAILRDTQPPDLGKTAALPLPHTLTTGPFAGFVLPHPTPAQNALHFHQSVVEGFIITHPHLDHINGMVINTAAPPGGRAKRVAGLPYTIATLKTDIFNNRIWPNLTDENNGAGLVTFSRLLDGGSPVLGEGANRGYLEICDGLLVKTFSVSHGACIEQHTHRGSIDDGTTTASPTFPGGGLVDRRRSSAPALAPDAPPSSSSSSLCVSESSASFLRDAATAREVLVFGDVEPDSLSLSPRNRRVWREAAPKIADGHLAAICIECSYDDAQPDDCLYGHLTPRFLMEELTVLAWEVRALLAASPTARGKRKRAGSEITVGGGKRLVPAGEDAISPRTAVSRSGSGGGGGDANSPHLSSPTARLSLVSGGQTPPLTVWDAPPPPLPVPVPAALDTGGEVAGGELRGVKVIVIHVKDKMNGGEPAGERILRQLRAHEEGARLGCEFVVAREGGSYYL</sequence>
<reference evidence="2" key="1">
    <citation type="submission" date="2023-06" db="EMBL/GenBank/DDBJ databases">
        <title>Genome-scale phylogeny and comparative genomics of the fungal order Sordariales.</title>
        <authorList>
            <consortium name="Lawrence Berkeley National Laboratory"/>
            <person name="Hensen N."/>
            <person name="Bonometti L."/>
            <person name="Westerberg I."/>
            <person name="Brannstrom I.O."/>
            <person name="Guillou S."/>
            <person name="Cros-Aarteil S."/>
            <person name="Calhoun S."/>
            <person name="Haridas S."/>
            <person name="Kuo A."/>
            <person name="Mondo S."/>
            <person name="Pangilinan J."/>
            <person name="Riley R."/>
            <person name="LaButti K."/>
            <person name="Andreopoulos B."/>
            <person name="Lipzen A."/>
            <person name="Chen C."/>
            <person name="Yanf M."/>
            <person name="Daum C."/>
            <person name="Ng V."/>
            <person name="Clum A."/>
            <person name="Steindorff A."/>
            <person name="Ohm R."/>
            <person name="Martin F."/>
            <person name="Silar P."/>
            <person name="Natvig D."/>
            <person name="Lalanne C."/>
            <person name="Gautier V."/>
            <person name="Ament-velasquez S.L."/>
            <person name="Kruys A."/>
            <person name="Hutchinson M.I."/>
            <person name="Powell A.J."/>
            <person name="Barry K."/>
            <person name="Miller A.N."/>
            <person name="Grigoriev I.V."/>
            <person name="Debuchy R."/>
            <person name="Gladieux P."/>
            <person name="Thoren M.H."/>
            <person name="Johannesson H."/>
        </authorList>
    </citation>
    <scope>NUCLEOTIDE SEQUENCE</scope>
    <source>
        <strain evidence="2">SMH3187-1</strain>
    </source>
</reference>
<evidence type="ECO:0000256" key="1">
    <source>
        <dbReference type="SAM" id="MobiDB-lite"/>
    </source>
</evidence>
<feature type="region of interest" description="Disordered" evidence="1">
    <location>
        <begin position="236"/>
        <end position="281"/>
    </location>
</feature>
<dbReference type="GO" id="GO:1902660">
    <property type="term" value="P:negative regulation of glucose mediated signaling pathway"/>
    <property type="evidence" value="ECO:0007669"/>
    <property type="project" value="TreeGrafter"/>
</dbReference>
<accession>A0AA40BQU9</accession>
<dbReference type="GO" id="GO:0047555">
    <property type="term" value="F:3',5'-cyclic-GMP phosphodiesterase activity"/>
    <property type="evidence" value="ECO:0007669"/>
    <property type="project" value="TreeGrafter"/>
</dbReference>
<name>A0AA40BQU9_9PEZI</name>
<keyword evidence="3" id="KW-1185">Reference proteome</keyword>
<feature type="region of interest" description="Disordered" evidence="1">
    <location>
        <begin position="379"/>
        <end position="446"/>
    </location>
</feature>
<dbReference type="EMBL" id="JAUKUD010000007">
    <property type="protein sequence ID" value="KAK0738626.1"/>
    <property type="molecule type" value="Genomic_DNA"/>
</dbReference>
<feature type="compositionally biased region" description="Low complexity" evidence="1">
    <location>
        <begin position="263"/>
        <end position="281"/>
    </location>
</feature>
<dbReference type="GO" id="GO:0004115">
    <property type="term" value="F:3',5'-cyclic-AMP phosphodiesterase activity"/>
    <property type="evidence" value="ECO:0007669"/>
    <property type="project" value="InterPro"/>
</dbReference>
<dbReference type="GO" id="GO:0006198">
    <property type="term" value="P:cAMP catabolic process"/>
    <property type="evidence" value="ECO:0007669"/>
    <property type="project" value="InterPro"/>
</dbReference>
<organism evidence="2 3">
    <name type="scientific">Schizothecium vesticola</name>
    <dbReference type="NCBI Taxonomy" id="314040"/>
    <lineage>
        <taxon>Eukaryota</taxon>
        <taxon>Fungi</taxon>
        <taxon>Dikarya</taxon>
        <taxon>Ascomycota</taxon>
        <taxon>Pezizomycotina</taxon>
        <taxon>Sordariomycetes</taxon>
        <taxon>Sordariomycetidae</taxon>
        <taxon>Sordariales</taxon>
        <taxon>Schizotheciaceae</taxon>
        <taxon>Schizothecium</taxon>
    </lineage>
</organism>
<protein>
    <submittedName>
        <fullName evidence="2">cAMP phosphodiesterases class-II-domain-containing protein</fullName>
    </submittedName>
</protein>
<dbReference type="PRINTS" id="PR00388">
    <property type="entry name" value="PDIESTERASE2"/>
</dbReference>
<dbReference type="InterPro" id="IPR036866">
    <property type="entry name" value="RibonucZ/Hydroxyglut_hydro"/>
</dbReference>
<evidence type="ECO:0000313" key="3">
    <source>
        <dbReference type="Proteomes" id="UP001172155"/>
    </source>
</evidence>
<dbReference type="Proteomes" id="UP001172155">
    <property type="component" value="Unassembled WGS sequence"/>
</dbReference>
<dbReference type="PANTHER" id="PTHR28283:SF1">
    <property type="entry name" value="3',5'-CYCLIC-NUCLEOTIDE PHOSPHODIESTERASE 1"/>
    <property type="match status" value="1"/>
</dbReference>
<dbReference type="PANTHER" id="PTHR28283">
    <property type="entry name" value="3',5'-CYCLIC-NUCLEOTIDE PHOSPHODIESTERASE 1"/>
    <property type="match status" value="1"/>
</dbReference>
<dbReference type="CDD" id="cd07735">
    <property type="entry name" value="class_II_PDE_MBL-fold"/>
    <property type="match status" value="1"/>
</dbReference>
<dbReference type="Pfam" id="PF02112">
    <property type="entry name" value="PDEase_II"/>
    <property type="match status" value="2"/>
</dbReference>
<comment type="caution">
    <text evidence="2">The sequence shown here is derived from an EMBL/GenBank/DDBJ whole genome shotgun (WGS) entry which is preliminary data.</text>
</comment>
<dbReference type="SUPFAM" id="SSF56281">
    <property type="entry name" value="Metallo-hydrolase/oxidoreductase"/>
    <property type="match status" value="1"/>
</dbReference>
<dbReference type="AlphaFoldDB" id="A0AA40BQU9"/>
<gene>
    <name evidence="2" type="ORF">B0T18DRAFT_250689</name>
</gene>
<dbReference type="InterPro" id="IPR000396">
    <property type="entry name" value="Pdiesterase2"/>
</dbReference>